<evidence type="ECO:0000313" key="1">
    <source>
        <dbReference type="EnsemblPlants" id="cds.evm.model.08.1754"/>
    </source>
</evidence>
<protein>
    <recommendedName>
        <fullName evidence="3">RNase H type-1 domain-containing protein</fullName>
    </recommendedName>
</protein>
<dbReference type="Gramene" id="evm.model.08.1754">
    <property type="protein sequence ID" value="cds.evm.model.08.1754"/>
    <property type="gene ID" value="evm.TU.08.1754"/>
</dbReference>
<dbReference type="Proteomes" id="UP000596661">
    <property type="component" value="Chromosome 8"/>
</dbReference>
<proteinExistence type="predicted"/>
<keyword evidence="2" id="KW-1185">Reference proteome</keyword>
<evidence type="ECO:0008006" key="3">
    <source>
        <dbReference type="Google" id="ProtNLM"/>
    </source>
</evidence>
<reference evidence="1" key="2">
    <citation type="submission" date="2021-03" db="UniProtKB">
        <authorList>
            <consortium name="EnsemblPlants"/>
        </authorList>
    </citation>
    <scope>IDENTIFICATION</scope>
</reference>
<dbReference type="EMBL" id="UZAU01000716">
    <property type="status" value="NOT_ANNOTATED_CDS"/>
    <property type="molecule type" value="Genomic_DNA"/>
</dbReference>
<sequence length="80" mass="8600">MDASHAELQLGHGKEHWTLPEANIIKINVDTVMFEGGHSYGLGLVARDANVILIEGRTIIFHGQVEPALAEAIGVKKALS</sequence>
<reference evidence="1" key="1">
    <citation type="submission" date="2018-11" db="EMBL/GenBank/DDBJ databases">
        <authorList>
            <person name="Grassa J C."/>
        </authorList>
    </citation>
    <scope>NUCLEOTIDE SEQUENCE [LARGE SCALE GENOMIC DNA]</scope>
</reference>
<name>A0A803Q9P4_CANSA</name>
<dbReference type="EnsemblPlants" id="evm.model.08.1754">
    <property type="protein sequence ID" value="cds.evm.model.08.1754"/>
    <property type="gene ID" value="evm.TU.08.1754"/>
</dbReference>
<accession>A0A803Q9P4</accession>
<evidence type="ECO:0000313" key="2">
    <source>
        <dbReference type="Proteomes" id="UP000596661"/>
    </source>
</evidence>
<organism evidence="1 2">
    <name type="scientific">Cannabis sativa</name>
    <name type="common">Hemp</name>
    <name type="synonym">Marijuana</name>
    <dbReference type="NCBI Taxonomy" id="3483"/>
    <lineage>
        <taxon>Eukaryota</taxon>
        <taxon>Viridiplantae</taxon>
        <taxon>Streptophyta</taxon>
        <taxon>Embryophyta</taxon>
        <taxon>Tracheophyta</taxon>
        <taxon>Spermatophyta</taxon>
        <taxon>Magnoliopsida</taxon>
        <taxon>eudicotyledons</taxon>
        <taxon>Gunneridae</taxon>
        <taxon>Pentapetalae</taxon>
        <taxon>rosids</taxon>
        <taxon>fabids</taxon>
        <taxon>Rosales</taxon>
        <taxon>Cannabaceae</taxon>
        <taxon>Cannabis</taxon>
    </lineage>
</organism>
<dbReference type="AlphaFoldDB" id="A0A803Q9P4"/>